<evidence type="ECO:0000256" key="3">
    <source>
        <dbReference type="ARBA" id="ARBA00022670"/>
    </source>
</evidence>
<organism evidence="9 10">
    <name type="scientific">Smittium mucronatum</name>
    <dbReference type="NCBI Taxonomy" id="133383"/>
    <lineage>
        <taxon>Eukaryota</taxon>
        <taxon>Fungi</taxon>
        <taxon>Fungi incertae sedis</taxon>
        <taxon>Zoopagomycota</taxon>
        <taxon>Kickxellomycotina</taxon>
        <taxon>Harpellomycetes</taxon>
        <taxon>Harpellales</taxon>
        <taxon>Legeriomycetaceae</taxon>
        <taxon>Smittium</taxon>
    </lineage>
</organism>
<feature type="signal peptide" evidence="7">
    <location>
        <begin position="1"/>
        <end position="19"/>
    </location>
</feature>
<dbReference type="SMART" id="SM00020">
    <property type="entry name" value="Tryp_SPc"/>
    <property type="match status" value="1"/>
</dbReference>
<evidence type="ECO:0000313" key="10">
    <source>
        <dbReference type="Proteomes" id="UP000187455"/>
    </source>
</evidence>
<name>A0A1R0GW74_9FUNG</name>
<dbReference type="Gene3D" id="2.40.10.10">
    <property type="entry name" value="Trypsin-like serine proteases"/>
    <property type="match status" value="1"/>
</dbReference>
<dbReference type="InterPro" id="IPR009003">
    <property type="entry name" value="Peptidase_S1_PA"/>
</dbReference>
<evidence type="ECO:0000256" key="2">
    <source>
        <dbReference type="ARBA" id="ARBA00022525"/>
    </source>
</evidence>
<evidence type="ECO:0000256" key="7">
    <source>
        <dbReference type="SAM" id="SignalP"/>
    </source>
</evidence>
<keyword evidence="9" id="KW-0418">Kinase</keyword>
<dbReference type="EMBL" id="LSSL01002711">
    <property type="protein sequence ID" value="OLY81156.1"/>
    <property type="molecule type" value="Genomic_DNA"/>
</dbReference>
<dbReference type="AlphaFoldDB" id="A0A1R0GW74"/>
<dbReference type="CDD" id="cd00190">
    <property type="entry name" value="Tryp_SPc"/>
    <property type="match status" value="1"/>
</dbReference>
<comment type="caution">
    <text evidence="9">The sequence shown here is derived from an EMBL/GenBank/DDBJ whole genome shotgun (WGS) entry which is preliminary data.</text>
</comment>
<dbReference type="PROSITE" id="PS00134">
    <property type="entry name" value="TRYPSIN_HIS"/>
    <property type="match status" value="1"/>
</dbReference>
<dbReference type="GO" id="GO:0016301">
    <property type="term" value="F:kinase activity"/>
    <property type="evidence" value="ECO:0007669"/>
    <property type="project" value="UniProtKB-KW"/>
</dbReference>
<dbReference type="InterPro" id="IPR001254">
    <property type="entry name" value="Trypsin_dom"/>
</dbReference>
<dbReference type="GO" id="GO:0004252">
    <property type="term" value="F:serine-type endopeptidase activity"/>
    <property type="evidence" value="ECO:0007669"/>
    <property type="project" value="InterPro"/>
</dbReference>
<dbReference type="Pfam" id="PF00089">
    <property type="entry name" value="Trypsin"/>
    <property type="match status" value="1"/>
</dbReference>
<keyword evidence="5" id="KW-1015">Disulfide bond</keyword>
<dbReference type="GO" id="GO:0005615">
    <property type="term" value="C:extracellular space"/>
    <property type="evidence" value="ECO:0007669"/>
    <property type="project" value="TreeGrafter"/>
</dbReference>
<accession>A0A1R0GW74</accession>
<keyword evidence="2" id="KW-0964">Secreted</keyword>
<keyword evidence="6" id="KW-0720">Serine protease</keyword>
<evidence type="ECO:0000256" key="6">
    <source>
        <dbReference type="RuleBase" id="RU363034"/>
    </source>
</evidence>
<dbReference type="PROSITE" id="PS50240">
    <property type="entry name" value="TRYPSIN_DOM"/>
    <property type="match status" value="1"/>
</dbReference>
<dbReference type="GO" id="GO:0006508">
    <property type="term" value="P:proteolysis"/>
    <property type="evidence" value="ECO:0007669"/>
    <property type="project" value="UniProtKB-KW"/>
</dbReference>
<evidence type="ECO:0000256" key="1">
    <source>
        <dbReference type="ARBA" id="ARBA00004613"/>
    </source>
</evidence>
<comment type="subcellular location">
    <subcellularLocation>
        <location evidence="1">Secreted</location>
    </subcellularLocation>
</comment>
<dbReference type="PRINTS" id="PR00722">
    <property type="entry name" value="CHYMOTRYPSIN"/>
</dbReference>
<keyword evidence="3 6" id="KW-0645">Protease</keyword>
<dbReference type="OrthoDB" id="6380398at2759"/>
<keyword evidence="7" id="KW-0732">Signal</keyword>
<dbReference type="InterPro" id="IPR018114">
    <property type="entry name" value="TRYPSIN_HIS"/>
</dbReference>
<dbReference type="STRING" id="133383.A0A1R0GW74"/>
<dbReference type="SUPFAM" id="SSF50494">
    <property type="entry name" value="Trypsin-like serine proteases"/>
    <property type="match status" value="1"/>
</dbReference>
<dbReference type="InterPro" id="IPR043504">
    <property type="entry name" value="Peptidase_S1_PA_chymotrypsin"/>
</dbReference>
<dbReference type="PANTHER" id="PTHR24264">
    <property type="entry name" value="TRYPSIN-RELATED"/>
    <property type="match status" value="1"/>
</dbReference>
<gene>
    <name evidence="9" type="ORF">AYI68_g4743</name>
</gene>
<dbReference type="InterPro" id="IPR001314">
    <property type="entry name" value="Peptidase_S1A"/>
</dbReference>
<dbReference type="InterPro" id="IPR033116">
    <property type="entry name" value="TRYPSIN_SER"/>
</dbReference>
<proteinExistence type="predicted"/>
<reference evidence="9 10" key="1">
    <citation type="journal article" date="2016" name="Mol. Biol. Evol.">
        <title>Genome-Wide Survey of Gut Fungi (Harpellales) Reveals the First Horizontally Transferred Ubiquitin Gene from a Mosquito Host.</title>
        <authorList>
            <person name="Wang Y."/>
            <person name="White M.M."/>
            <person name="Kvist S."/>
            <person name="Moncalvo J.M."/>
        </authorList>
    </citation>
    <scope>NUCLEOTIDE SEQUENCE [LARGE SCALE GENOMIC DNA]</scope>
    <source>
        <strain evidence="9 10">ALG-7-W6</strain>
    </source>
</reference>
<feature type="domain" description="Peptidase S1" evidence="8">
    <location>
        <begin position="41"/>
        <end position="286"/>
    </location>
</feature>
<keyword evidence="4 6" id="KW-0378">Hydrolase</keyword>
<sequence>MHAAPISTFLLALSGMVSAKYGFSYSEDDFRDSGMRMYTKVINGKITGTNYYPFISQLFRTDDGGSNFSFECTGSLIGSQYVVTAAHCVHYSDRTIMPAKAFGLMIGSAELATADDVQDFYNVTDIYVDGYRTESANDIAILKLDREVLPTVATPVKIYPYQVTSSLPVEVAGFGITKLDSTDLSQELMRALVSVSNSTQCEDFNSSWDNNSGPLICSINENGNDSCKGDSGGPLVAKLNGERTLVGITSWGVNMDFTNPSQCGNNTISYYVRAANFAKWAASTMGVDYTTVIQLKD</sequence>
<evidence type="ECO:0000259" key="8">
    <source>
        <dbReference type="PROSITE" id="PS50240"/>
    </source>
</evidence>
<keyword evidence="10" id="KW-1185">Reference proteome</keyword>
<keyword evidence="9" id="KW-0808">Transferase</keyword>
<dbReference type="InterPro" id="IPR050127">
    <property type="entry name" value="Serine_Proteases_S1"/>
</dbReference>
<dbReference type="PANTHER" id="PTHR24264:SF65">
    <property type="entry name" value="SRCR DOMAIN-CONTAINING PROTEIN"/>
    <property type="match status" value="1"/>
</dbReference>
<dbReference type="PROSITE" id="PS00135">
    <property type="entry name" value="TRYPSIN_SER"/>
    <property type="match status" value="1"/>
</dbReference>
<dbReference type="Proteomes" id="UP000187455">
    <property type="component" value="Unassembled WGS sequence"/>
</dbReference>
<evidence type="ECO:0000256" key="4">
    <source>
        <dbReference type="ARBA" id="ARBA00022801"/>
    </source>
</evidence>
<feature type="chain" id="PRO_5013181211" evidence="7">
    <location>
        <begin position="20"/>
        <end position="297"/>
    </location>
</feature>
<evidence type="ECO:0000256" key="5">
    <source>
        <dbReference type="ARBA" id="ARBA00023157"/>
    </source>
</evidence>
<evidence type="ECO:0000313" key="9">
    <source>
        <dbReference type="EMBL" id="OLY81156.1"/>
    </source>
</evidence>
<protein>
    <submittedName>
        <fullName evidence="9">Urokinase-type plasminogen activator</fullName>
    </submittedName>
</protein>